<dbReference type="InterPro" id="IPR042197">
    <property type="entry name" value="Apaf_helical"/>
</dbReference>
<dbReference type="InterPro" id="IPR027417">
    <property type="entry name" value="P-loop_NTPase"/>
</dbReference>
<evidence type="ECO:0000259" key="6">
    <source>
        <dbReference type="Pfam" id="PF00931"/>
    </source>
</evidence>
<dbReference type="SUPFAM" id="SSF52058">
    <property type="entry name" value="L domain-like"/>
    <property type="match status" value="1"/>
</dbReference>
<dbReference type="EnsemblPlants" id="OPUNC04G16370.1">
    <property type="protein sequence ID" value="OPUNC04G16370.1"/>
    <property type="gene ID" value="OPUNC04G16370"/>
</dbReference>
<dbReference type="InterPro" id="IPR057135">
    <property type="entry name" value="At4g27190-like_LRR"/>
</dbReference>
<feature type="repeat" description="PPR" evidence="5">
    <location>
        <begin position="1276"/>
        <end position="1310"/>
    </location>
</feature>
<feature type="domain" description="Disease resistance protein winged helix" evidence="8">
    <location>
        <begin position="423"/>
        <end position="484"/>
    </location>
</feature>
<dbReference type="Gene3D" id="1.10.10.10">
    <property type="entry name" value="Winged helix-like DNA-binding domain superfamily/Winged helix DNA-binding domain"/>
    <property type="match status" value="1"/>
</dbReference>
<proteinExistence type="predicted"/>
<dbReference type="Gene3D" id="3.40.50.300">
    <property type="entry name" value="P-loop containing nucleotide triphosphate hydrolases"/>
    <property type="match status" value="1"/>
</dbReference>
<dbReference type="InterPro" id="IPR058922">
    <property type="entry name" value="WHD_DRP"/>
</dbReference>
<dbReference type="FunFam" id="1.10.10.10:FF:000322">
    <property type="entry name" value="Probable disease resistance protein At1g63360"/>
    <property type="match status" value="1"/>
</dbReference>
<dbReference type="GO" id="GO:0003723">
    <property type="term" value="F:RNA binding"/>
    <property type="evidence" value="ECO:0007669"/>
    <property type="project" value="InterPro"/>
</dbReference>
<dbReference type="InterPro" id="IPR046848">
    <property type="entry name" value="E_motif"/>
</dbReference>
<dbReference type="Pfam" id="PF23247">
    <property type="entry name" value="LRR_RPS2"/>
    <property type="match status" value="1"/>
</dbReference>
<dbReference type="Gene3D" id="3.80.10.10">
    <property type="entry name" value="Ribonuclease Inhibitor"/>
    <property type="match status" value="2"/>
</dbReference>
<dbReference type="Gramene" id="OPUNC04G16370.1">
    <property type="protein sequence ID" value="OPUNC04G16370.1"/>
    <property type="gene ID" value="OPUNC04G16370"/>
</dbReference>
<dbReference type="Pfam" id="PF20431">
    <property type="entry name" value="E_motif"/>
    <property type="match status" value="1"/>
</dbReference>
<dbReference type="NCBIfam" id="TIGR00756">
    <property type="entry name" value="PPR"/>
    <property type="match status" value="5"/>
</dbReference>
<evidence type="ECO:0000259" key="8">
    <source>
        <dbReference type="Pfam" id="PF23559"/>
    </source>
</evidence>
<feature type="domain" description="Disease resistance protein At4g27190-like leucine-rich repeats" evidence="7">
    <location>
        <begin position="683"/>
        <end position="792"/>
    </location>
</feature>
<dbReference type="GO" id="GO:0009626">
    <property type="term" value="P:plant-type hypersensitive response"/>
    <property type="evidence" value="ECO:0007669"/>
    <property type="project" value="UniProtKB-ARBA"/>
</dbReference>
<dbReference type="eggNOG" id="KOG4658">
    <property type="taxonomic scope" value="Eukaryota"/>
</dbReference>
<dbReference type="Proteomes" id="UP000026962">
    <property type="component" value="Chromosome 4"/>
</dbReference>
<dbReference type="Pfam" id="PF23559">
    <property type="entry name" value="WHD_DRP"/>
    <property type="match status" value="1"/>
</dbReference>
<sequence length="1913" mass="213329">MADAINAVSSCLQPLCDCLDGTGLLDATAREVASFLLLKSNWGDLDKARESLGAVERMVRGRVTAELNKLNVCDPQVELWLRRVDELKLDAIDEDYSSLMKYSSICQCTRHAAWRSWIGKRVVEALDEVNKLIEEGRQFKKFGFKPSPEIVERLPQTRTFGLETMLAQLHDLLKKADSNIIGVWGQGGIGKTTLLHAFNNDLEKKVHDYQVVIFIEVSNSETLHTLEMQKTISERLNLPWNEAETIVKRARFLVKALSRKRFVLLLDDVRKKFRLEDVGIPTPDTNSQSKLILTSRFQEVCYQMGAQRNLIKMDLLDSDAAWKLFLSKLSTEACAAVESPSPSNVVREHAIAIAQSCGGLPLALNVIGTAVAGYEEPRDWNSAADAIKENMKFEGVDEMFATLKYSFDRLTPTQQQCFLYCTLFPEYGSISKEQLVDYWLAEGLLLDDCEKGNQIIRSLISACLLQTTSSMSSKVKMHHIIRHLGLWLVNRADKSFVVKAGMALDNAPPAIEWKEATRISIMSNNIAELSFSPKCKSLTTLLIQNNPKLNKLGWGFFKYMPSLKVLDLSHTAITSIPECDSLVELQHLNLSYTHIMRLPERLWLLKELRHLDLSVTVALEDTLNNCSKLHKLRVLNLFRSHYGIRDVDDLNLDSLRALLFLGITIYSQDVLKKLNETHPLAKSTHRLNLKYCGDMQSIKISDFNHMKHLEELHVESCYDLNTLVADTELTTSCLQALTLSVLPSLENVLVAPMPHNFRYVRKLSISQCPKLLNITWVRRLELLERLVISNCDEMLTIIVEEANSTEKQQYGAQTIKMQGYYSEEQDDHAMAESSRNEWNDDYQSVNRESTNGATVQPDFPKLRSIVLTDVKKLRSICTPRDFPCLETLRVEDCPNLRSIPLCSTHNCGKLKQICGSSDWWKKLQWEDKEEAARMESKECLGSHARHPFDASPPRARHSQTCRALHGRIMRGGLPLQGRLGDALVELYCKSGRVGYAWSALGYAGARASGAASSLLSCHARSGSPGDVLGALRYIRCTAGGRPDQFGLAVVLSACSRLGVLAYGRQVHCDVVKSGFSSSAFCEAALVDMYAKCGDVANARRVFDGVACPDTICWSSMIACYHRVGRYQEALALFSRMDKMGSAPDQVTLVTIISTLASSGRLDHATTLLKKMPTPSTVAWNAVISGHAQSGLEFDVLGLYKDMRSWGLWPTRSTFASMLSAAANMKAFLEGQQIHAAAVRHGLDANVFVESSLINLYAKCGCLSDAKNVFDLSCEKNIVMWNAMLSGFVQNELPEEAIRMFQYMRIYALQTDEFTFVSILGACTYLNSFYLGKQVHCVTIKNCMDISLFVANATLDMYSKFGAICDAKALFSLIPYKDSISWNALIVGLAQNLEEEEAVCMLKRMRLDGITPDDVSFSTAINACSNVRATETGKQIHCLAIKYSICSNHAVGSSLIDLYSKHGDVESSRKIFAQVDASSIVPINALLTGFVQTNNEDEAIQLFQQVLKDGLKPSSVTFSSILSGCSGSLSSAIGKQVHCYTLKSGVLYDDTLLGISLAGIYLKSKMLEDANKLLTEMPDHKNLFEWTAIISGYAQNGYGDHSLVSFWRMRHYNVRSDEATFASVLKACSDVTAFADGKEIHGLIIKSGFGSYETATSALIDMYSKCGDAICSFQAFKELKNKQDIMPWNSMIVGFAKNGYADEALLLFQKMEELQIKPDEVTFLGVLIACTHSGLISEGRHFFDSMRKVYGLTPRLDHCACFIDLLGRGGHLQEAQEAIDQLPFRPDGVVWATYLAACRMHKDEERGKIAARKLVELEPQYSSTYVLLSSLHAATGNWAEAKVARESMREKSVAKFPGCSWITVGNKTSLFLVQDKYHPDNLSIYEMLGDLTGMMKKDNDIDEYGLLYSAEMFA</sequence>
<keyword evidence="2" id="KW-0677">Repeat</keyword>
<dbReference type="Pfam" id="PF13041">
    <property type="entry name" value="PPR_2"/>
    <property type="match status" value="5"/>
</dbReference>
<dbReference type="FunFam" id="1.25.40.10:FF:000453">
    <property type="entry name" value="Pentatricopeptide repeat-containing protein mitochondrial"/>
    <property type="match status" value="1"/>
</dbReference>
<protein>
    <submittedName>
        <fullName evidence="9">Uncharacterized protein</fullName>
    </submittedName>
</protein>
<dbReference type="InterPro" id="IPR003591">
    <property type="entry name" value="Leu-rich_rpt_typical-subtyp"/>
</dbReference>
<dbReference type="SUPFAM" id="SSF48452">
    <property type="entry name" value="TPR-like"/>
    <property type="match status" value="1"/>
</dbReference>
<feature type="repeat" description="PPR" evidence="5">
    <location>
        <begin position="1377"/>
        <end position="1411"/>
    </location>
</feature>
<evidence type="ECO:0000259" key="7">
    <source>
        <dbReference type="Pfam" id="PF23247"/>
    </source>
</evidence>
<organism evidence="9">
    <name type="scientific">Oryza punctata</name>
    <name type="common">Red rice</name>
    <dbReference type="NCBI Taxonomy" id="4537"/>
    <lineage>
        <taxon>Eukaryota</taxon>
        <taxon>Viridiplantae</taxon>
        <taxon>Streptophyta</taxon>
        <taxon>Embryophyta</taxon>
        <taxon>Tracheophyta</taxon>
        <taxon>Spermatophyta</taxon>
        <taxon>Magnoliopsida</taxon>
        <taxon>Liliopsida</taxon>
        <taxon>Poales</taxon>
        <taxon>Poaceae</taxon>
        <taxon>BOP clade</taxon>
        <taxon>Oryzoideae</taxon>
        <taxon>Oryzeae</taxon>
        <taxon>Oryzinae</taxon>
        <taxon>Oryza</taxon>
    </lineage>
</organism>
<dbReference type="InterPro" id="IPR036388">
    <property type="entry name" value="WH-like_DNA-bd_sf"/>
</dbReference>
<dbReference type="InterPro" id="IPR011990">
    <property type="entry name" value="TPR-like_helical_dom_sf"/>
</dbReference>
<dbReference type="FunFam" id="1.25.40.10:FF:000890">
    <property type="entry name" value="Pentatricopeptide repeat-containing protein, mitochondrial"/>
    <property type="match status" value="1"/>
</dbReference>
<dbReference type="GO" id="GO:0009451">
    <property type="term" value="P:RNA modification"/>
    <property type="evidence" value="ECO:0007669"/>
    <property type="project" value="InterPro"/>
</dbReference>
<evidence type="ECO:0000256" key="2">
    <source>
        <dbReference type="ARBA" id="ARBA00022737"/>
    </source>
</evidence>
<dbReference type="GO" id="GO:0043531">
    <property type="term" value="F:ADP binding"/>
    <property type="evidence" value="ECO:0007669"/>
    <property type="project" value="InterPro"/>
</dbReference>
<dbReference type="FunFam" id="3.40.50.300:FF:001091">
    <property type="entry name" value="Probable disease resistance protein At1g61300"/>
    <property type="match status" value="1"/>
</dbReference>
<dbReference type="Pfam" id="PF13855">
    <property type="entry name" value="LRR_8"/>
    <property type="match status" value="1"/>
</dbReference>
<dbReference type="InterPro" id="IPR032675">
    <property type="entry name" value="LRR_dom_sf"/>
</dbReference>
<dbReference type="PANTHER" id="PTHR24015">
    <property type="entry name" value="OS07G0578800 PROTEIN-RELATED"/>
    <property type="match status" value="1"/>
</dbReference>
<keyword evidence="4" id="KW-0809">Transit peptide</keyword>
<dbReference type="PROSITE" id="PS51375">
    <property type="entry name" value="PPR"/>
    <property type="match status" value="6"/>
</dbReference>
<keyword evidence="3" id="KW-0611">Plant defense</keyword>
<name>A0A0E0KST4_ORYPU</name>
<evidence type="ECO:0000256" key="3">
    <source>
        <dbReference type="ARBA" id="ARBA00022821"/>
    </source>
</evidence>
<evidence type="ECO:0000313" key="9">
    <source>
        <dbReference type="EnsemblPlants" id="OPUNC04G16370.1"/>
    </source>
</evidence>
<evidence type="ECO:0000256" key="5">
    <source>
        <dbReference type="PROSITE-ProRule" id="PRU00708"/>
    </source>
</evidence>
<dbReference type="InterPro" id="IPR002885">
    <property type="entry name" value="PPR_rpt"/>
</dbReference>
<dbReference type="FunFam" id="1.25.40.10:FF:001726">
    <property type="entry name" value="Pentatricopeptide repeat-containing protein mitochondrial"/>
    <property type="match status" value="1"/>
</dbReference>
<accession>A0A0E0KST4</accession>
<dbReference type="PROSITE" id="PS51450">
    <property type="entry name" value="LRR"/>
    <property type="match status" value="1"/>
</dbReference>
<feature type="repeat" description="PPR" evidence="5">
    <location>
        <begin position="1683"/>
        <end position="1717"/>
    </location>
</feature>
<dbReference type="Pfam" id="PF00931">
    <property type="entry name" value="NB-ARC"/>
    <property type="match status" value="1"/>
</dbReference>
<dbReference type="InterPro" id="IPR002182">
    <property type="entry name" value="NB-ARC"/>
</dbReference>
<reference evidence="9" key="1">
    <citation type="submission" date="2015-04" db="UniProtKB">
        <authorList>
            <consortium name="EnsemblPlants"/>
        </authorList>
    </citation>
    <scope>IDENTIFICATION</scope>
</reference>
<dbReference type="GO" id="GO:0002758">
    <property type="term" value="P:innate immune response-activating signaling pathway"/>
    <property type="evidence" value="ECO:0007669"/>
    <property type="project" value="UniProtKB-ARBA"/>
</dbReference>
<keyword evidence="10" id="KW-1185">Reference proteome</keyword>
<evidence type="ECO:0000313" key="10">
    <source>
        <dbReference type="Proteomes" id="UP000026962"/>
    </source>
</evidence>
<dbReference type="InterPro" id="IPR046960">
    <property type="entry name" value="PPR_At4g14850-like_plant"/>
</dbReference>
<dbReference type="InterPro" id="IPR001611">
    <property type="entry name" value="Leu-rich_rpt"/>
</dbReference>
<feature type="repeat" description="PPR" evidence="5">
    <location>
        <begin position="1175"/>
        <end position="1209"/>
    </location>
</feature>
<dbReference type="FunFam" id="1.25.40.10:FF:000090">
    <property type="entry name" value="Pentatricopeptide repeat-containing protein, chloroplastic"/>
    <property type="match status" value="1"/>
</dbReference>
<dbReference type="PRINTS" id="PR00364">
    <property type="entry name" value="DISEASERSIST"/>
</dbReference>
<dbReference type="SUPFAM" id="SSF52540">
    <property type="entry name" value="P-loop containing nucleoside triphosphate hydrolases"/>
    <property type="match status" value="1"/>
</dbReference>
<evidence type="ECO:0000256" key="1">
    <source>
        <dbReference type="ARBA" id="ARBA00022614"/>
    </source>
</evidence>
<dbReference type="eggNOG" id="KOG4197">
    <property type="taxonomic scope" value="Eukaryota"/>
</dbReference>
<dbReference type="Gene3D" id="1.25.40.10">
    <property type="entry name" value="Tetratricopeptide repeat domain"/>
    <property type="match status" value="7"/>
</dbReference>
<dbReference type="GO" id="GO:0042742">
    <property type="term" value="P:defense response to bacterium"/>
    <property type="evidence" value="ECO:0007669"/>
    <property type="project" value="UniProtKB-ARBA"/>
</dbReference>
<reference evidence="9" key="2">
    <citation type="submission" date="2018-05" db="EMBL/GenBank/DDBJ databases">
        <title>OpunRS2 (Oryza punctata Reference Sequence Version 2).</title>
        <authorList>
            <person name="Zhang J."/>
            <person name="Kudrna D."/>
            <person name="Lee S."/>
            <person name="Talag J."/>
            <person name="Welchert J."/>
            <person name="Wing R.A."/>
        </authorList>
    </citation>
    <scope>NUCLEOTIDE SEQUENCE [LARGE SCALE GENOMIC DNA]</scope>
</reference>
<dbReference type="HOGENOM" id="CLU_235569_0_0_1"/>
<feature type="repeat" description="PPR" evidence="5">
    <location>
        <begin position="1109"/>
        <end position="1143"/>
    </location>
</feature>
<dbReference type="Pfam" id="PF01535">
    <property type="entry name" value="PPR"/>
    <property type="match status" value="3"/>
</dbReference>
<dbReference type="FunFam" id="1.25.40.10:FF:001728">
    <property type="entry name" value="Pentatricopeptide repeat-containing protein mitochondrial"/>
    <property type="match status" value="1"/>
</dbReference>
<dbReference type="STRING" id="4537.A0A0E0KST4"/>
<dbReference type="SMART" id="SM00369">
    <property type="entry name" value="LRR_TYP"/>
    <property type="match status" value="2"/>
</dbReference>
<feature type="domain" description="NB-ARC" evidence="6">
    <location>
        <begin position="163"/>
        <end position="328"/>
    </location>
</feature>
<keyword evidence="1" id="KW-0433">Leucine-rich repeat</keyword>
<dbReference type="PANTHER" id="PTHR24015:SF1825">
    <property type="entry name" value="OS04G0514500 PROTEIN"/>
    <property type="match status" value="1"/>
</dbReference>
<feature type="repeat" description="PPR" evidence="5">
    <location>
        <begin position="1478"/>
        <end position="1512"/>
    </location>
</feature>
<evidence type="ECO:0000256" key="4">
    <source>
        <dbReference type="ARBA" id="ARBA00022946"/>
    </source>
</evidence>
<dbReference type="Gene3D" id="1.10.8.430">
    <property type="entry name" value="Helical domain of apoptotic protease-activating factors"/>
    <property type="match status" value="1"/>
</dbReference>
<dbReference type="OMA" id="RMESKEC"/>